<accession>A0ABT9YB01</accession>
<evidence type="ECO:0000313" key="4">
    <source>
        <dbReference type="EMBL" id="MDQ0205015.1"/>
    </source>
</evidence>
<dbReference type="PROSITE" id="PS51371">
    <property type="entry name" value="CBS"/>
    <property type="match status" value="1"/>
</dbReference>
<sequence length="165" mass="19034">MPFDSDSFKDRDSYPDNNDSLKCNTGKSIIHLLIPKASVALLDAHCTLRQGLEKMRFHGYSAIPVIEKDGTYVGTVSEGDFLWHILVNETYAMKSQENYFISDILRSKWNLAVKIDATMDELLLRIMDQNFVPVIDDREKFIGIITRKDVIKYHYDLLKDGKQKD</sequence>
<name>A0ABT9YB01_9FIRM</name>
<evidence type="ECO:0000256" key="2">
    <source>
        <dbReference type="PROSITE-ProRule" id="PRU00703"/>
    </source>
</evidence>
<keyword evidence="5" id="KW-1185">Reference proteome</keyword>
<dbReference type="SUPFAM" id="SSF54631">
    <property type="entry name" value="CBS-domain pair"/>
    <property type="match status" value="1"/>
</dbReference>
<keyword evidence="1 2" id="KW-0129">CBS domain</keyword>
<evidence type="ECO:0000259" key="3">
    <source>
        <dbReference type="PROSITE" id="PS51371"/>
    </source>
</evidence>
<dbReference type="Proteomes" id="UP001239167">
    <property type="component" value="Unassembled WGS sequence"/>
</dbReference>
<dbReference type="RefSeq" id="WP_196604510.1">
    <property type="nucleotide sequence ID" value="NZ_CP116940.1"/>
</dbReference>
<evidence type="ECO:0000313" key="5">
    <source>
        <dbReference type="Proteomes" id="UP001239167"/>
    </source>
</evidence>
<comment type="caution">
    <text evidence="4">The sequence shown here is derived from an EMBL/GenBank/DDBJ whole genome shotgun (WGS) entry which is preliminary data.</text>
</comment>
<dbReference type="InterPro" id="IPR051257">
    <property type="entry name" value="Diverse_CBS-Domain"/>
</dbReference>
<dbReference type="InterPro" id="IPR000644">
    <property type="entry name" value="CBS_dom"/>
</dbReference>
<proteinExistence type="predicted"/>
<gene>
    <name evidence="4" type="ORF">J2S01_002752</name>
</gene>
<reference evidence="4 5" key="1">
    <citation type="submission" date="2023-07" db="EMBL/GenBank/DDBJ databases">
        <title>Genomic Encyclopedia of Type Strains, Phase IV (KMG-IV): sequencing the most valuable type-strain genomes for metagenomic binning, comparative biology and taxonomic classification.</title>
        <authorList>
            <person name="Goeker M."/>
        </authorList>
    </citation>
    <scope>NUCLEOTIDE SEQUENCE [LARGE SCALE GENOMIC DNA]</scope>
    <source>
        <strain evidence="4 5">DSM 16980</strain>
    </source>
</reference>
<dbReference type="CDD" id="cd09834">
    <property type="entry name" value="CBS_pair_bac"/>
    <property type="match status" value="1"/>
</dbReference>
<dbReference type="EMBL" id="JAUSUE010000026">
    <property type="protein sequence ID" value="MDQ0205015.1"/>
    <property type="molecule type" value="Genomic_DNA"/>
</dbReference>
<dbReference type="Gene3D" id="3.10.580.10">
    <property type="entry name" value="CBS-domain"/>
    <property type="match status" value="1"/>
</dbReference>
<dbReference type="SMART" id="SM00116">
    <property type="entry name" value="CBS"/>
    <property type="match status" value="2"/>
</dbReference>
<dbReference type="PANTHER" id="PTHR43080">
    <property type="entry name" value="CBS DOMAIN-CONTAINING PROTEIN CBSX3, MITOCHONDRIAL"/>
    <property type="match status" value="1"/>
</dbReference>
<dbReference type="InterPro" id="IPR046342">
    <property type="entry name" value="CBS_dom_sf"/>
</dbReference>
<dbReference type="PANTHER" id="PTHR43080:SF26">
    <property type="entry name" value="REGULATORY PROTEIN"/>
    <property type="match status" value="1"/>
</dbReference>
<protein>
    <submittedName>
        <fullName evidence="4">Transcriptional regulator</fullName>
    </submittedName>
</protein>
<dbReference type="Pfam" id="PF00571">
    <property type="entry name" value="CBS"/>
    <property type="match status" value="2"/>
</dbReference>
<organism evidence="4 5">
    <name type="scientific">Pectinatus haikarae</name>
    <dbReference type="NCBI Taxonomy" id="349096"/>
    <lineage>
        <taxon>Bacteria</taxon>
        <taxon>Bacillati</taxon>
        <taxon>Bacillota</taxon>
        <taxon>Negativicutes</taxon>
        <taxon>Selenomonadales</taxon>
        <taxon>Selenomonadaceae</taxon>
        <taxon>Pectinatus</taxon>
    </lineage>
</organism>
<feature type="domain" description="CBS" evidence="3">
    <location>
        <begin position="33"/>
        <end position="93"/>
    </location>
</feature>
<evidence type="ECO:0000256" key="1">
    <source>
        <dbReference type="ARBA" id="ARBA00023122"/>
    </source>
</evidence>